<dbReference type="eggNOG" id="ENOG502ZZMM">
    <property type="taxonomic scope" value="Bacteria"/>
</dbReference>
<dbReference type="HOGENOM" id="CLU_1739062_0_0_5"/>
<evidence type="ECO:0000313" key="1">
    <source>
        <dbReference type="EMBL" id="ABC90756.1"/>
    </source>
</evidence>
<reference evidence="1 2" key="1">
    <citation type="journal article" date="2006" name="Proc. Natl. Acad. Sci. U.S.A.">
        <title>The partitioned Rhizobium etli genome: genetic and metabolic redundancy in seven interacting replicons.</title>
        <authorList>
            <person name="Gonzalez V."/>
            <person name="Santamaria R.I."/>
            <person name="Bustos P."/>
            <person name="Hernandez-Gonzalez I."/>
            <person name="Medrano-Soto A."/>
            <person name="Moreno-Hagelsieb G."/>
            <person name="Janga S.C."/>
            <person name="Ramirez M.A."/>
            <person name="Jimenez-Jacinto V."/>
            <person name="Collado-Vides J."/>
            <person name="Davila G."/>
        </authorList>
    </citation>
    <scope>NUCLEOTIDE SEQUENCE [LARGE SCALE GENOMIC DNA]</scope>
    <source>
        <strain evidence="2">ATCC 51251 / DSM 11541 / JCM 21823 / NBRC 15573 / CFN 42</strain>
    </source>
</reference>
<accession>Q2K8T0</accession>
<dbReference type="EMBL" id="CP000133">
    <property type="protein sequence ID" value="ABC90756.1"/>
    <property type="molecule type" value="Genomic_DNA"/>
</dbReference>
<name>Q2K8T0_RHIEC</name>
<organism evidence="1 2">
    <name type="scientific">Rhizobium etli (strain ATCC 51251 / DSM 11541 / JCM 21823 / NBRC 15573 / CFN 42)</name>
    <dbReference type="NCBI Taxonomy" id="347834"/>
    <lineage>
        <taxon>Bacteria</taxon>
        <taxon>Pseudomonadati</taxon>
        <taxon>Pseudomonadota</taxon>
        <taxon>Alphaproteobacteria</taxon>
        <taxon>Hyphomicrobiales</taxon>
        <taxon>Rhizobiaceae</taxon>
        <taxon>Rhizobium/Agrobacterium group</taxon>
        <taxon>Rhizobium</taxon>
    </lineage>
</organism>
<sequence>MNDDVALDLLQQEEHSLGKRIRDLNGEIAGEVRTFTAGLSDGERTISRIQDLYEAKAKLTFDLGDIGARIEGLETHIREQADLDRAKVLADDLAEGRPVAQEDYLDWLLPVAGTLESGEGYDRRHEGEEWMLQEMHRGDLEPEEYPDRNS</sequence>
<proteinExistence type="predicted"/>
<dbReference type="AlphaFoldDB" id="Q2K8T0"/>
<keyword evidence="2" id="KW-1185">Reference proteome</keyword>
<evidence type="ECO:0000313" key="2">
    <source>
        <dbReference type="Proteomes" id="UP000001936"/>
    </source>
</evidence>
<gene>
    <name evidence="1" type="ordered locus">RHE_CH01971</name>
</gene>
<dbReference type="Proteomes" id="UP000001936">
    <property type="component" value="Chromosome"/>
</dbReference>
<dbReference type="RefSeq" id="WP_011425245.1">
    <property type="nucleotide sequence ID" value="NC_007761.1"/>
</dbReference>
<protein>
    <submittedName>
        <fullName evidence="1">Uncharacterized protein</fullName>
    </submittedName>
</protein>
<dbReference type="KEGG" id="ret:RHE_CH01971"/>